<dbReference type="AlphaFoldDB" id="Q6HAE2"/>
<proteinExistence type="predicted"/>
<gene>
    <name evidence="2" type="primary">sea23</name>
</gene>
<evidence type="ECO:0000256" key="1">
    <source>
        <dbReference type="SAM" id="Phobius"/>
    </source>
</evidence>
<reference evidence="2" key="2">
    <citation type="journal article" date="2003" name="Plasmid">
        <title>Peripheral sequences of the Serratia entomophila pADAP virulence-associated region.</title>
        <authorList>
            <person name="Hurst M.R."/>
            <person name="O'Callaghan M."/>
            <person name="Glare T.R."/>
        </authorList>
    </citation>
    <scope>NUCLEOTIDE SEQUENCE</scope>
    <source>
        <strain evidence="2">A1MO2</strain>
        <plasmid evidence="2">pADAP</plasmid>
    </source>
</reference>
<name>Q6HAE2_9GAMM</name>
<reference evidence="2" key="1">
    <citation type="journal article" date="2000" name="J. Bacteriol.">
        <title>Plasmid-located pathogenicity determinants of Serratia entomophila, the causal agent of amber disease of grass grub, show similarity to the insecticidal toxins of Photorhabdus luminescens.</title>
        <authorList>
            <person name="Hurst M.R."/>
            <person name="Glare T.R."/>
            <person name="Jackson T.A."/>
            <person name="Ronson C.W."/>
        </authorList>
    </citation>
    <scope>NUCLEOTIDE SEQUENCE</scope>
    <source>
        <strain evidence="2">A1MO2</strain>
        <plasmid evidence="2">pADAP</plasmid>
    </source>
</reference>
<reference evidence="2" key="3">
    <citation type="journal article" date="2004" name="J. Bacteriol.">
        <title>Cloning Serratia entomophila antifeeding genes--a putative defective prophage active against the grass grub Costelytra zealandica.</title>
        <authorList>
            <person name="Hurst M.R."/>
            <person name="Glare T.R."/>
            <person name="Jackson T.A."/>
        </authorList>
    </citation>
    <scope>NUCLEOTIDE SEQUENCE</scope>
    <source>
        <strain evidence="2">A1MO2</strain>
        <plasmid evidence="2">pADAP</plasmid>
    </source>
</reference>
<geneLocation type="plasmid" evidence="2">
    <name>pADAP</name>
</geneLocation>
<protein>
    <submittedName>
        <fullName evidence="2">Sea23</fullName>
    </submittedName>
</protein>
<evidence type="ECO:0000313" key="2">
    <source>
        <dbReference type="EMBL" id="AAT48334.1"/>
    </source>
</evidence>
<reference evidence="2" key="4">
    <citation type="submission" date="2017-12" db="EMBL/GenBank/DDBJ databases">
        <authorList>
            <person name="Hurst M.R.H."/>
        </authorList>
    </citation>
    <scope>NUCLEOTIDE SEQUENCE</scope>
    <source>
        <strain evidence="2">A1MO2</strain>
        <plasmid evidence="2">pADAP</plasmid>
    </source>
</reference>
<dbReference type="EMBL" id="AF135182">
    <property type="protein sequence ID" value="AAT48334.1"/>
    <property type="molecule type" value="Genomic_DNA"/>
</dbReference>
<organism evidence="2">
    <name type="scientific">Serratia entomophila</name>
    <dbReference type="NCBI Taxonomy" id="42906"/>
    <lineage>
        <taxon>Bacteria</taxon>
        <taxon>Pseudomonadati</taxon>
        <taxon>Pseudomonadota</taxon>
        <taxon>Gammaproteobacteria</taxon>
        <taxon>Enterobacterales</taxon>
        <taxon>Yersiniaceae</taxon>
        <taxon>Serratia</taxon>
    </lineage>
</organism>
<keyword evidence="1" id="KW-1133">Transmembrane helix</keyword>
<keyword evidence="1" id="KW-0472">Membrane</keyword>
<sequence>MSGWDMADIALQYVLLMDFLTFVLLCPVIVIRMDHGAAAIMS</sequence>
<keyword evidence="2" id="KW-0614">Plasmid</keyword>
<keyword evidence="1" id="KW-0812">Transmembrane</keyword>
<feature type="transmembrane region" description="Helical" evidence="1">
    <location>
        <begin position="12"/>
        <end position="31"/>
    </location>
</feature>
<accession>Q6HAE2</accession>